<evidence type="ECO:0000313" key="4">
    <source>
        <dbReference type="Proteomes" id="UP000537775"/>
    </source>
</evidence>
<feature type="transmembrane region" description="Helical" evidence="2">
    <location>
        <begin position="5"/>
        <end position="25"/>
    </location>
</feature>
<feature type="compositionally biased region" description="Basic and acidic residues" evidence="1">
    <location>
        <begin position="159"/>
        <end position="168"/>
    </location>
</feature>
<dbReference type="AlphaFoldDB" id="A0A7X0FPB5"/>
<reference evidence="3 4" key="1">
    <citation type="submission" date="2020-08" db="EMBL/GenBank/DDBJ databases">
        <title>Sequencing the genomes of 1000 actinobacteria strains.</title>
        <authorList>
            <person name="Klenk H.-P."/>
        </authorList>
    </citation>
    <scope>NUCLEOTIDE SEQUENCE [LARGE SCALE GENOMIC DNA]</scope>
    <source>
        <strain evidence="3 4">DSM 12511</strain>
    </source>
</reference>
<keyword evidence="2" id="KW-0812">Transmembrane</keyword>
<evidence type="ECO:0000313" key="3">
    <source>
        <dbReference type="EMBL" id="MBB6391220.1"/>
    </source>
</evidence>
<feature type="compositionally biased region" description="Low complexity" evidence="1">
    <location>
        <begin position="145"/>
        <end position="158"/>
    </location>
</feature>
<feature type="transmembrane region" description="Helical" evidence="2">
    <location>
        <begin position="31"/>
        <end position="52"/>
    </location>
</feature>
<feature type="transmembrane region" description="Helical" evidence="2">
    <location>
        <begin position="73"/>
        <end position="95"/>
    </location>
</feature>
<protein>
    <submittedName>
        <fullName evidence="3">Uncharacterized protein</fullName>
    </submittedName>
</protein>
<accession>A0A7X0FPB5</accession>
<dbReference type="Proteomes" id="UP000537775">
    <property type="component" value="Unassembled WGS sequence"/>
</dbReference>
<keyword evidence="4" id="KW-1185">Reference proteome</keyword>
<keyword evidence="2" id="KW-0472">Membrane</keyword>
<evidence type="ECO:0000256" key="1">
    <source>
        <dbReference type="SAM" id="MobiDB-lite"/>
    </source>
</evidence>
<feature type="transmembrane region" description="Helical" evidence="2">
    <location>
        <begin position="101"/>
        <end position="120"/>
    </location>
</feature>
<evidence type="ECO:0000256" key="2">
    <source>
        <dbReference type="SAM" id="Phobius"/>
    </source>
</evidence>
<name>A0A7X0FPB5_9MICO</name>
<sequence length="182" mass="20104">MRKWVVRFASLLVFNIAVLLLIGWFTPARVGWSALWAGIVLTAIVIWIKPLVHRWFASMAAKSAHQRTKLGEKLVEFMLAVAVAFLVWVATVLLSGVSVGGWFWGWILPPVFLLIGWAIYDVVDDRVEGHAAGLYDRALGREGTTDAAATASESPESTAGRRELQDGLTDEQRRMLDELGNG</sequence>
<gene>
    <name evidence="3" type="ORF">HD594_001533</name>
</gene>
<keyword evidence="2" id="KW-1133">Transmembrane helix</keyword>
<organism evidence="3 4">
    <name type="scientific">Microbacterium thalassium</name>
    <dbReference type="NCBI Taxonomy" id="362649"/>
    <lineage>
        <taxon>Bacteria</taxon>
        <taxon>Bacillati</taxon>
        <taxon>Actinomycetota</taxon>
        <taxon>Actinomycetes</taxon>
        <taxon>Micrococcales</taxon>
        <taxon>Microbacteriaceae</taxon>
        <taxon>Microbacterium</taxon>
    </lineage>
</organism>
<comment type="caution">
    <text evidence="3">The sequence shown here is derived from an EMBL/GenBank/DDBJ whole genome shotgun (WGS) entry which is preliminary data.</text>
</comment>
<proteinExistence type="predicted"/>
<dbReference type="EMBL" id="JACHML010000001">
    <property type="protein sequence ID" value="MBB6391220.1"/>
    <property type="molecule type" value="Genomic_DNA"/>
</dbReference>
<dbReference type="RefSeq" id="WP_184750376.1">
    <property type="nucleotide sequence ID" value="NZ_BAAAJR010000010.1"/>
</dbReference>
<feature type="region of interest" description="Disordered" evidence="1">
    <location>
        <begin position="145"/>
        <end position="168"/>
    </location>
</feature>